<reference evidence="1 2" key="1">
    <citation type="journal article" date="2015" name="Nature">
        <title>rRNA introns, odd ribosomes, and small enigmatic genomes across a large radiation of phyla.</title>
        <authorList>
            <person name="Brown C.T."/>
            <person name="Hug L.A."/>
            <person name="Thomas B.C."/>
            <person name="Sharon I."/>
            <person name="Castelle C.J."/>
            <person name="Singh A."/>
            <person name="Wilkins M.J."/>
            <person name="Williams K.H."/>
            <person name="Banfield J.F."/>
        </authorList>
    </citation>
    <scope>NUCLEOTIDE SEQUENCE [LARGE SCALE GENOMIC DNA]</scope>
</reference>
<name>A0A0G0CVD5_9BACT</name>
<proteinExistence type="predicted"/>
<organism evidence="1 2">
    <name type="scientific">Candidatus Nomurabacteria bacterium GW2011_GWA1_35_8</name>
    <dbReference type="NCBI Taxonomy" id="1618727"/>
    <lineage>
        <taxon>Bacteria</taxon>
        <taxon>Candidatus Nomuraibacteriota</taxon>
    </lineage>
</organism>
<dbReference type="Proteomes" id="UP000186383">
    <property type="component" value="Unassembled WGS sequence"/>
</dbReference>
<evidence type="ECO:0000313" key="1">
    <source>
        <dbReference type="EMBL" id="KKP85824.1"/>
    </source>
</evidence>
<dbReference type="AlphaFoldDB" id="A0A0G0CVD5"/>
<protein>
    <submittedName>
        <fullName evidence="1">Uncharacterized protein</fullName>
    </submittedName>
</protein>
<dbReference type="EMBL" id="LBQW01000006">
    <property type="protein sequence ID" value="KKP85824.1"/>
    <property type="molecule type" value="Genomic_DNA"/>
</dbReference>
<sequence length="136" mass="15653">MCKIVLHSSSIKMSIHGIIKYMTTLIREKTKLDCSAVNIVYKSKNGLYRGFVQPYDITYEDETKEKVLSVLKDMTVQYENGLKRYNNPSHLATVPLSDEEDREKWNDISPSLMQQLVTKHFSVSTPDYYAEAKLPA</sequence>
<comment type="caution">
    <text evidence="1">The sequence shown here is derived from an EMBL/GenBank/DDBJ whole genome shotgun (WGS) entry which is preliminary data.</text>
</comment>
<evidence type="ECO:0000313" key="2">
    <source>
        <dbReference type="Proteomes" id="UP000186383"/>
    </source>
</evidence>
<gene>
    <name evidence="1" type="ORF">UR88_C0006G0008</name>
</gene>
<accession>A0A0G0CVD5</accession>